<keyword evidence="2" id="KW-1185">Reference proteome</keyword>
<accession>C8XFD6</accession>
<protein>
    <submittedName>
        <fullName evidence="1">Uncharacterized protein</fullName>
    </submittedName>
</protein>
<reference evidence="1 2" key="2">
    <citation type="journal article" date="2010" name="Stand. Genomic Sci.">
        <title>Complete genome sequence of Nakamurella multipartita type strain (Y-104).</title>
        <authorList>
            <person name="Tice H."/>
            <person name="Mayilraj S."/>
            <person name="Sims D."/>
            <person name="Lapidus A."/>
            <person name="Nolan M."/>
            <person name="Lucas S."/>
            <person name="Glavina Del Rio T."/>
            <person name="Copeland A."/>
            <person name="Cheng J.F."/>
            <person name="Meincke L."/>
            <person name="Bruce D."/>
            <person name="Goodwin L."/>
            <person name="Pitluck S."/>
            <person name="Ivanova N."/>
            <person name="Mavromatis K."/>
            <person name="Ovchinnikova G."/>
            <person name="Pati A."/>
            <person name="Chen A."/>
            <person name="Palaniappan K."/>
            <person name="Land M."/>
            <person name="Hauser L."/>
            <person name="Chang Y.J."/>
            <person name="Jeffries C.D."/>
            <person name="Detter J.C."/>
            <person name="Brettin T."/>
            <person name="Rohde M."/>
            <person name="Goker M."/>
            <person name="Bristow J."/>
            <person name="Eisen J.A."/>
            <person name="Markowitz V."/>
            <person name="Hugenholtz P."/>
            <person name="Kyrpides N.C."/>
            <person name="Klenk H.P."/>
            <person name="Chen F."/>
        </authorList>
    </citation>
    <scope>NUCLEOTIDE SEQUENCE [LARGE SCALE GENOMIC DNA]</scope>
    <source>
        <strain evidence="2">ATCC 700099 / DSM 44233 / CIP 104796 / JCM 9543 / NBRC 105858 / Y-104</strain>
    </source>
</reference>
<dbReference type="HOGENOM" id="CLU_3390408_0_0_11"/>
<gene>
    <name evidence="1" type="ordered locus">Namu_3594</name>
</gene>
<dbReference type="EMBL" id="CP001737">
    <property type="protein sequence ID" value="ACV79913.1"/>
    <property type="molecule type" value="Genomic_DNA"/>
</dbReference>
<dbReference type="InParanoid" id="C8XFD6"/>
<dbReference type="Proteomes" id="UP000002218">
    <property type="component" value="Chromosome"/>
</dbReference>
<proteinExistence type="predicted"/>
<sequence length="32" mass="3471">MWVALGLTAASFAADELAKSAIERQLEITARH</sequence>
<reference evidence="2" key="1">
    <citation type="submission" date="2009-09" db="EMBL/GenBank/DDBJ databases">
        <title>The complete genome of Nakamurella multipartita DSM 44233.</title>
        <authorList>
            <consortium name="US DOE Joint Genome Institute (JGI-PGF)"/>
            <person name="Lucas S."/>
            <person name="Copeland A."/>
            <person name="Lapidus A."/>
            <person name="Glavina del Rio T."/>
            <person name="Dalin E."/>
            <person name="Tice H."/>
            <person name="Bruce D."/>
            <person name="Goodwin L."/>
            <person name="Pitluck S."/>
            <person name="Kyrpides N."/>
            <person name="Mavromatis K."/>
            <person name="Ivanova N."/>
            <person name="Ovchinnikova G."/>
            <person name="Sims D."/>
            <person name="Meincke L."/>
            <person name="Brettin T."/>
            <person name="Detter J.C."/>
            <person name="Han C."/>
            <person name="Larimer F."/>
            <person name="Land M."/>
            <person name="Hauser L."/>
            <person name="Markowitz V."/>
            <person name="Cheng J.-F."/>
            <person name="Hugenholtz P."/>
            <person name="Woyke T."/>
            <person name="Wu D."/>
            <person name="Klenk H.-P."/>
            <person name="Eisen J.A."/>
        </authorList>
    </citation>
    <scope>NUCLEOTIDE SEQUENCE [LARGE SCALE GENOMIC DNA]</scope>
    <source>
        <strain evidence="2">ATCC 700099 / DSM 44233 / CIP 104796 / JCM 9543 / NBRC 105858 / Y-104</strain>
    </source>
</reference>
<evidence type="ECO:0000313" key="2">
    <source>
        <dbReference type="Proteomes" id="UP000002218"/>
    </source>
</evidence>
<name>C8XFD6_NAKMY</name>
<dbReference type="AlphaFoldDB" id="C8XFD6"/>
<evidence type="ECO:0000313" key="1">
    <source>
        <dbReference type="EMBL" id="ACV79913.1"/>
    </source>
</evidence>
<dbReference type="KEGG" id="nml:Namu_3594"/>
<organism evidence="1 2">
    <name type="scientific">Nakamurella multipartita (strain ATCC 700099 / DSM 44233 / CIP 104796 / JCM 9543 / NBRC 105858 / Y-104)</name>
    <name type="common">Microsphaera multipartita</name>
    <dbReference type="NCBI Taxonomy" id="479431"/>
    <lineage>
        <taxon>Bacteria</taxon>
        <taxon>Bacillati</taxon>
        <taxon>Actinomycetota</taxon>
        <taxon>Actinomycetes</taxon>
        <taxon>Nakamurellales</taxon>
        <taxon>Nakamurellaceae</taxon>
        <taxon>Nakamurella</taxon>
    </lineage>
</organism>